<keyword evidence="3" id="KW-1185">Reference proteome</keyword>
<gene>
    <name evidence="2" type="ORF">AVEN_235790_1</name>
</gene>
<evidence type="ECO:0000256" key="1">
    <source>
        <dbReference type="SAM" id="MobiDB-lite"/>
    </source>
</evidence>
<sequence length="101" mass="10949">MSGEGVRSQVSSSSSDHCSKLRGPSLNSPRVASKERHGGMAERSQLWGRRVPASKPDSTEDLPYMWACCTLNHTQGLKQPPAAVVWKFGEEGARSVVVLVI</sequence>
<dbReference type="Proteomes" id="UP000499080">
    <property type="component" value="Unassembled WGS sequence"/>
</dbReference>
<accession>A0A4Y2VM53</accession>
<protein>
    <submittedName>
        <fullName evidence="2">Uncharacterized protein</fullName>
    </submittedName>
</protein>
<organism evidence="2 3">
    <name type="scientific">Araneus ventricosus</name>
    <name type="common">Orbweaver spider</name>
    <name type="synonym">Epeira ventricosa</name>
    <dbReference type="NCBI Taxonomy" id="182803"/>
    <lineage>
        <taxon>Eukaryota</taxon>
        <taxon>Metazoa</taxon>
        <taxon>Ecdysozoa</taxon>
        <taxon>Arthropoda</taxon>
        <taxon>Chelicerata</taxon>
        <taxon>Arachnida</taxon>
        <taxon>Araneae</taxon>
        <taxon>Araneomorphae</taxon>
        <taxon>Entelegynae</taxon>
        <taxon>Araneoidea</taxon>
        <taxon>Araneidae</taxon>
        <taxon>Araneus</taxon>
    </lineage>
</organism>
<evidence type="ECO:0000313" key="2">
    <source>
        <dbReference type="EMBL" id="GBO25721.1"/>
    </source>
</evidence>
<proteinExistence type="predicted"/>
<feature type="region of interest" description="Disordered" evidence="1">
    <location>
        <begin position="1"/>
        <end position="59"/>
    </location>
</feature>
<dbReference type="EMBL" id="BGPR01048690">
    <property type="protein sequence ID" value="GBO25721.1"/>
    <property type="molecule type" value="Genomic_DNA"/>
</dbReference>
<name>A0A4Y2VM53_ARAVE</name>
<reference evidence="2 3" key="1">
    <citation type="journal article" date="2019" name="Sci. Rep.">
        <title>Orb-weaving spider Araneus ventricosus genome elucidates the spidroin gene catalogue.</title>
        <authorList>
            <person name="Kono N."/>
            <person name="Nakamura H."/>
            <person name="Ohtoshi R."/>
            <person name="Moran D.A.P."/>
            <person name="Shinohara A."/>
            <person name="Yoshida Y."/>
            <person name="Fujiwara M."/>
            <person name="Mori M."/>
            <person name="Tomita M."/>
            <person name="Arakawa K."/>
        </authorList>
    </citation>
    <scope>NUCLEOTIDE SEQUENCE [LARGE SCALE GENOMIC DNA]</scope>
</reference>
<evidence type="ECO:0000313" key="3">
    <source>
        <dbReference type="Proteomes" id="UP000499080"/>
    </source>
</evidence>
<comment type="caution">
    <text evidence="2">The sequence shown here is derived from an EMBL/GenBank/DDBJ whole genome shotgun (WGS) entry which is preliminary data.</text>
</comment>
<dbReference type="AlphaFoldDB" id="A0A4Y2VM53"/>